<evidence type="ECO:0000313" key="2">
    <source>
        <dbReference type="Proteomes" id="UP000308836"/>
    </source>
</evidence>
<gene>
    <name evidence="1" type="ORF">E5336_02810</name>
</gene>
<accession>A0AC61R8T4</accession>
<organism evidence="1 2">
    <name type="scientific">Dubosiella muris</name>
    <dbReference type="NCBI Taxonomy" id="3038133"/>
    <lineage>
        <taxon>Bacteria</taxon>
        <taxon>Bacillati</taxon>
        <taxon>Bacillota</taxon>
        <taxon>Erysipelotrichia</taxon>
        <taxon>Erysipelotrichales</taxon>
        <taxon>Erysipelotrichaceae</taxon>
        <taxon>Dubosiella</taxon>
    </lineage>
</organism>
<dbReference type="EMBL" id="SRYG01000004">
    <property type="protein sequence ID" value="TGY66738.1"/>
    <property type="molecule type" value="Genomic_DNA"/>
</dbReference>
<name>A0AC61R8T4_9FIRM</name>
<sequence>MTTWKEKWERDIEKPNPEILEKFQAKSQEFLTWMTYYRSALREVETKFQILADECALLNDRNPINDIQTRLKSPQSITNKLQRKGLALTKENIENEVLDVAGVRVVCSFIDDIDRLAKAFLEQDDVRLVKKKDYIRHPKPNGYRSLHLIVETPIFLMHEKKMMKVEVQLRTIAMEFWASLEHQMRYKKDLSNELVESLSEHLFQCAEISSLLDTHMQTIRNKIDYETFLAEGEKLADE</sequence>
<reference evidence="1" key="1">
    <citation type="submission" date="2019-04" db="EMBL/GenBank/DDBJ databases">
        <title>Microbes associate with the intestines of laboratory mice.</title>
        <authorList>
            <person name="Navarre W."/>
            <person name="Wong E."/>
            <person name="Huang K."/>
            <person name="Tropini C."/>
            <person name="Ng K."/>
            <person name="Yu B."/>
        </authorList>
    </citation>
    <scope>NUCLEOTIDE SEQUENCE</scope>
    <source>
        <strain evidence="1">NM09_H32</strain>
    </source>
</reference>
<dbReference type="Proteomes" id="UP000308836">
    <property type="component" value="Unassembled WGS sequence"/>
</dbReference>
<protein>
    <submittedName>
        <fullName evidence="1">GTP pyrophosphokinase family protein</fullName>
    </submittedName>
</protein>
<proteinExistence type="predicted"/>
<evidence type="ECO:0000313" key="1">
    <source>
        <dbReference type="EMBL" id="TGY66738.1"/>
    </source>
</evidence>
<keyword evidence="2" id="KW-1185">Reference proteome</keyword>
<comment type="caution">
    <text evidence="1">The sequence shown here is derived from an EMBL/GenBank/DDBJ whole genome shotgun (WGS) entry which is preliminary data.</text>
</comment>